<feature type="domain" description="O-antigen ligase-related" evidence="6">
    <location>
        <begin position="302"/>
        <end position="429"/>
    </location>
</feature>
<evidence type="ECO:0000256" key="1">
    <source>
        <dbReference type="ARBA" id="ARBA00004141"/>
    </source>
</evidence>
<sequence>MEKLFKESFLYRLYVYILSLLRSSFLFDYTKPQYKQRTYSDSLKGSFLYKLLNKIDARMSVFYKKLNTVYRDSFIHVLVDKFNNSFHESIIYKGFIKLTGVKYFGFIFVLVIVFYILTDYIIRKIPGLSSFANYWDEFYFLFMIFYLAMRRMNSNGSIKYNFTPFGFVLAIYFILGIIHVLVVQPNTKIAIEGFRAMFQHVLWYYIFAQFFTSEDIVKTVSKFISHGGFLLGLHAIYQFIFKVKMPGNWIDSSESIKVRAFSIVGSPNILGVIFVLILPLVISLFLIEKNKKIKAVYFIETMVMLLGLLLTYSRGAWIAFALAMLVFILFTNVRVLTPFVILGSLFIVSGNSLSTRLLYMLTPEYMFKSASGGRIYRWTIGLKVWSKHKFWGVGLGRYGGAVAINNDLSPFYLDNYYLKTLVETGYYGVCAIGFMILGFLISTLKVVFTQKNLDNKILACGLFCGALGVLIQNSVENIFEFPAMIIYFVMYAALIMGLRNKGIDYESTSSN</sequence>
<feature type="transmembrane region" description="Helical" evidence="5">
    <location>
        <begin position="260"/>
        <end position="286"/>
    </location>
</feature>
<comment type="subcellular location">
    <subcellularLocation>
        <location evidence="1">Membrane</location>
        <topology evidence="1">Multi-pass membrane protein</topology>
    </subcellularLocation>
</comment>
<dbReference type="GO" id="GO:0016020">
    <property type="term" value="C:membrane"/>
    <property type="evidence" value="ECO:0007669"/>
    <property type="project" value="UniProtKB-SubCell"/>
</dbReference>
<feature type="transmembrane region" description="Helical" evidence="5">
    <location>
        <begin position="426"/>
        <end position="448"/>
    </location>
</feature>
<dbReference type="PANTHER" id="PTHR37422">
    <property type="entry name" value="TEICHURONIC ACID BIOSYNTHESIS PROTEIN TUAE"/>
    <property type="match status" value="1"/>
</dbReference>
<organism evidence="7 8">
    <name type="scientific">Fenollaria massiliensis</name>
    <dbReference type="NCBI Taxonomy" id="938288"/>
    <lineage>
        <taxon>Bacteria</taxon>
        <taxon>Bacillati</taxon>
        <taxon>Bacillota</taxon>
        <taxon>Clostridia</taxon>
        <taxon>Eubacteriales</taxon>
        <taxon>Fenollaria</taxon>
    </lineage>
</organism>
<dbReference type="AlphaFoldDB" id="A0A9E7DIA8"/>
<feature type="transmembrane region" description="Helical" evidence="5">
    <location>
        <begin position="194"/>
        <end position="211"/>
    </location>
</feature>
<evidence type="ECO:0000256" key="3">
    <source>
        <dbReference type="ARBA" id="ARBA00022989"/>
    </source>
</evidence>
<dbReference type="Proteomes" id="UP000831151">
    <property type="component" value="Chromosome"/>
</dbReference>
<evidence type="ECO:0000256" key="4">
    <source>
        <dbReference type="ARBA" id="ARBA00023136"/>
    </source>
</evidence>
<accession>A0A9E7DIA8</accession>
<feature type="transmembrane region" description="Helical" evidence="5">
    <location>
        <begin position="293"/>
        <end position="310"/>
    </location>
</feature>
<evidence type="ECO:0000256" key="2">
    <source>
        <dbReference type="ARBA" id="ARBA00022692"/>
    </source>
</evidence>
<keyword evidence="2 5" id="KW-0812">Transmembrane</keyword>
<feature type="transmembrane region" description="Helical" evidence="5">
    <location>
        <begin position="223"/>
        <end position="240"/>
    </location>
</feature>
<feature type="transmembrane region" description="Helical" evidence="5">
    <location>
        <begin position="128"/>
        <end position="148"/>
    </location>
</feature>
<keyword evidence="7" id="KW-0436">Ligase</keyword>
<dbReference type="EMBL" id="CP096649">
    <property type="protein sequence ID" value="UQK58485.1"/>
    <property type="molecule type" value="Genomic_DNA"/>
</dbReference>
<evidence type="ECO:0000259" key="6">
    <source>
        <dbReference type="Pfam" id="PF04932"/>
    </source>
</evidence>
<keyword evidence="3 5" id="KW-1133">Transmembrane helix</keyword>
<evidence type="ECO:0000256" key="5">
    <source>
        <dbReference type="SAM" id="Phobius"/>
    </source>
</evidence>
<name>A0A9E7DIA8_9FIRM</name>
<dbReference type="InterPro" id="IPR007016">
    <property type="entry name" value="O-antigen_ligase-rel_domated"/>
</dbReference>
<feature type="transmembrane region" description="Helical" evidence="5">
    <location>
        <begin position="13"/>
        <end position="30"/>
    </location>
</feature>
<reference evidence="7" key="1">
    <citation type="submission" date="2022-04" db="EMBL/GenBank/DDBJ databases">
        <title>Complete genome sequences of Ezakiella coagulans and Fenollaria massiliensis.</title>
        <authorList>
            <person name="France M.T."/>
            <person name="Clifford J."/>
            <person name="Narina S."/>
            <person name="Rutt L."/>
            <person name="Ravel J."/>
        </authorList>
    </citation>
    <scope>NUCLEOTIDE SEQUENCE</scope>
    <source>
        <strain evidence="7">C0061C2</strain>
    </source>
</reference>
<feature type="transmembrane region" description="Helical" evidence="5">
    <location>
        <begin position="481"/>
        <end position="498"/>
    </location>
</feature>
<keyword evidence="4 5" id="KW-0472">Membrane</keyword>
<evidence type="ECO:0000313" key="8">
    <source>
        <dbReference type="Proteomes" id="UP000831151"/>
    </source>
</evidence>
<feature type="transmembrane region" description="Helical" evidence="5">
    <location>
        <begin position="457"/>
        <end position="475"/>
    </location>
</feature>
<keyword evidence="8" id="KW-1185">Reference proteome</keyword>
<dbReference type="Pfam" id="PF04932">
    <property type="entry name" value="Wzy_C"/>
    <property type="match status" value="1"/>
</dbReference>
<dbReference type="KEGG" id="fms:M1R53_04405"/>
<protein>
    <submittedName>
        <fullName evidence="7">O-antigen ligase family protein</fullName>
    </submittedName>
</protein>
<dbReference type="PANTHER" id="PTHR37422:SF13">
    <property type="entry name" value="LIPOPOLYSACCHARIDE BIOSYNTHESIS PROTEIN PA4999-RELATED"/>
    <property type="match status" value="1"/>
</dbReference>
<evidence type="ECO:0000313" key="7">
    <source>
        <dbReference type="EMBL" id="UQK58485.1"/>
    </source>
</evidence>
<feature type="transmembrane region" description="Helical" evidence="5">
    <location>
        <begin position="316"/>
        <end position="333"/>
    </location>
</feature>
<dbReference type="InterPro" id="IPR051533">
    <property type="entry name" value="WaaL-like"/>
</dbReference>
<dbReference type="GO" id="GO:0016874">
    <property type="term" value="F:ligase activity"/>
    <property type="evidence" value="ECO:0007669"/>
    <property type="project" value="UniProtKB-KW"/>
</dbReference>
<dbReference type="RefSeq" id="WP_249242116.1">
    <property type="nucleotide sequence ID" value="NZ_CP096649.1"/>
</dbReference>
<feature type="transmembrane region" description="Helical" evidence="5">
    <location>
        <begin position="160"/>
        <end position="182"/>
    </location>
</feature>
<feature type="transmembrane region" description="Helical" evidence="5">
    <location>
        <begin position="103"/>
        <end position="122"/>
    </location>
</feature>
<gene>
    <name evidence="7" type="ORF">M1R53_04405</name>
</gene>
<feature type="transmembrane region" description="Helical" evidence="5">
    <location>
        <begin position="340"/>
        <end position="359"/>
    </location>
</feature>
<proteinExistence type="predicted"/>